<name>A0AAV4AHE7_9GAST</name>
<proteinExistence type="predicted"/>
<sequence>MDVMTGNFQQISSNGTNIQNYLRHRNEAWHGIPFKCYSNYLRHRNEAWHRISFKCYSNYLRHRNEAWHRIPFKCYSIQVIMVELTVPNKSRMEEANTYKRLNTRT</sequence>
<organism evidence="1 2">
    <name type="scientific">Plakobranchus ocellatus</name>
    <dbReference type="NCBI Taxonomy" id="259542"/>
    <lineage>
        <taxon>Eukaryota</taxon>
        <taxon>Metazoa</taxon>
        <taxon>Spiralia</taxon>
        <taxon>Lophotrochozoa</taxon>
        <taxon>Mollusca</taxon>
        <taxon>Gastropoda</taxon>
        <taxon>Heterobranchia</taxon>
        <taxon>Euthyneura</taxon>
        <taxon>Panpulmonata</taxon>
        <taxon>Sacoglossa</taxon>
        <taxon>Placobranchoidea</taxon>
        <taxon>Plakobranchidae</taxon>
        <taxon>Plakobranchus</taxon>
    </lineage>
</organism>
<accession>A0AAV4AHE7</accession>
<evidence type="ECO:0000313" key="2">
    <source>
        <dbReference type="Proteomes" id="UP000735302"/>
    </source>
</evidence>
<keyword evidence="2" id="KW-1185">Reference proteome</keyword>
<protein>
    <submittedName>
        <fullName evidence="1">Uncharacterized protein</fullName>
    </submittedName>
</protein>
<dbReference type="Proteomes" id="UP000735302">
    <property type="component" value="Unassembled WGS sequence"/>
</dbReference>
<reference evidence="1 2" key="1">
    <citation type="journal article" date="2021" name="Elife">
        <title>Chloroplast acquisition without the gene transfer in kleptoplastic sea slugs, Plakobranchus ocellatus.</title>
        <authorList>
            <person name="Maeda T."/>
            <person name="Takahashi S."/>
            <person name="Yoshida T."/>
            <person name="Shimamura S."/>
            <person name="Takaki Y."/>
            <person name="Nagai Y."/>
            <person name="Toyoda A."/>
            <person name="Suzuki Y."/>
            <person name="Arimoto A."/>
            <person name="Ishii H."/>
            <person name="Satoh N."/>
            <person name="Nishiyama T."/>
            <person name="Hasebe M."/>
            <person name="Maruyama T."/>
            <person name="Minagawa J."/>
            <person name="Obokata J."/>
            <person name="Shigenobu S."/>
        </authorList>
    </citation>
    <scope>NUCLEOTIDE SEQUENCE [LARGE SCALE GENOMIC DNA]</scope>
</reference>
<gene>
    <name evidence="1" type="ORF">PoB_003317300</name>
</gene>
<dbReference type="EMBL" id="BLXT01003781">
    <property type="protein sequence ID" value="GFO06668.1"/>
    <property type="molecule type" value="Genomic_DNA"/>
</dbReference>
<dbReference type="AlphaFoldDB" id="A0AAV4AHE7"/>
<evidence type="ECO:0000313" key="1">
    <source>
        <dbReference type="EMBL" id="GFO06668.1"/>
    </source>
</evidence>
<comment type="caution">
    <text evidence="1">The sequence shown here is derived from an EMBL/GenBank/DDBJ whole genome shotgun (WGS) entry which is preliminary data.</text>
</comment>